<evidence type="ECO:0000313" key="3">
    <source>
        <dbReference type="Proteomes" id="UP001396334"/>
    </source>
</evidence>
<accession>A0ABR2T5X4</accession>
<feature type="domain" description="RNase H type-1" evidence="1">
    <location>
        <begin position="8"/>
        <end position="61"/>
    </location>
</feature>
<dbReference type="Pfam" id="PF13456">
    <property type="entry name" value="RVT_3"/>
    <property type="match status" value="1"/>
</dbReference>
<proteinExistence type="predicted"/>
<organism evidence="2 3">
    <name type="scientific">Hibiscus sabdariffa</name>
    <name type="common">roselle</name>
    <dbReference type="NCBI Taxonomy" id="183260"/>
    <lineage>
        <taxon>Eukaryota</taxon>
        <taxon>Viridiplantae</taxon>
        <taxon>Streptophyta</taxon>
        <taxon>Embryophyta</taxon>
        <taxon>Tracheophyta</taxon>
        <taxon>Spermatophyta</taxon>
        <taxon>Magnoliopsida</taxon>
        <taxon>eudicotyledons</taxon>
        <taxon>Gunneridae</taxon>
        <taxon>Pentapetalae</taxon>
        <taxon>rosids</taxon>
        <taxon>malvids</taxon>
        <taxon>Malvales</taxon>
        <taxon>Malvaceae</taxon>
        <taxon>Malvoideae</taxon>
        <taxon>Hibiscus</taxon>
    </lineage>
</organism>
<dbReference type="InterPro" id="IPR002156">
    <property type="entry name" value="RNaseH_domain"/>
</dbReference>
<dbReference type="Proteomes" id="UP001396334">
    <property type="component" value="Unassembled WGS sequence"/>
</dbReference>
<keyword evidence="3" id="KW-1185">Reference proteome</keyword>
<comment type="caution">
    <text evidence="2">The sequence shown here is derived from an EMBL/GenBank/DDBJ whole genome shotgun (WGS) entry which is preliminary data.</text>
</comment>
<evidence type="ECO:0000313" key="2">
    <source>
        <dbReference type="EMBL" id="KAK9032908.1"/>
    </source>
</evidence>
<name>A0ABR2T5X4_9ROSI</name>
<protein>
    <recommendedName>
        <fullName evidence="1">RNase H type-1 domain-containing protein</fullName>
    </recommendedName>
</protein>
<evidence type="ECO:0000259" key="1">
    <source>
        <dbReference type="Pfam" id="PF13456"/>
    </source>
</evidence>
<sequence>MNLNILDPTTTEAISALQALKFAAELDFHKIVLEGDSLTVIKKLQRSEEDISVLTAFVGEAKAKHAKCRRGCVFCGFQAEDLFTVDSDADS</sequence>
<reference evidence="2 3" key="1">
    <citation type="journal article" date="2024" name="G3 (Bethesda)">
        <title>Genome assembly of Hibiscus sabdariffa L. provides insights into metabolisms of medicinal natural products.</title>
        <authorList>
            <person name="Kim T."/>
        </authorList>
    </citation>
    <scope>NUCLEOTIDE SEQUENCE [LARGE SCALE GENOMIC DNA]</scope>
    <source>
        <strain evidence="2">TK-2024</strain>
        <tissue evidence="2">Old leaves</tissue>
    </source>
</reference>
<dbReference type="EMBL" id="JBBPBN010000008">
    <property type="protein sequence ID" value="KAK9032908.1"/>
    <property type="molecule type" value="Genomic_DNA"/>
</dbReference>
<gene>
    <name evidence="2" type="ORF">V6N11_017950</name>
</gene>